<keyword evidence="3" id="KW-1185">Reference proteome</keyword>
<feature type="signal peptide" evidence="1">
    <location>
        <begin position="1"/>
        <end position="21"/>
    </location>
</feature>
<dbReference type="Proteomes" id="UP000307702">
    <property type="component" value="Unassembled WGS sequence"/>
</dbReference>
<proteinExistence type="predicted"/>
<organism evidence="2 3">
    <name type="scientific">Colwellia ponticola</name>
    <dbReference type="NCBI Taxonomy" id="2304625"/>
    <lineage>
        <taxon>Bacteria</taxon>
        <taxon>Pseudomonadati</taxon>
        <taxon>Pseudomonadota</taxon>
        <taxon>Gammaproteobacteria</taxon>
        <taxon>Alteromonadales</taxon>
        <taxon>Colwelliaceae</taxon>
        <taxon>Colwellia</taxon>
    </lineage>
</organism>
<evidence type="ECO:0000313" key="3">
    <source>
        <dbReference type="Proteomes" id="UP000307702"/>
    </source>
</evidence>
<dbReference type="InterPro" id="IPR049848">
    <property type="entry name" value="TapY2-like"/>
</dbReference>
<dbReference type="EMBL" id="SZVP01000004">
    <property type="protein sequence ID" value="TMM45923.1"/>
    <property type="molecule type" value="Genomic_DNA"/>
</dbReference>
<evidence type="ECO:0000313" key="2">
    <source>
        <dbReference type="EMBL" id="TMM45923.1"/>
    </source>
</evidence>
<name>A0A8H2JNY9_9GAMM</name>
<evidence type="ECO:0000256" key="1">
    <source>
        <dbReference type="SAM" id="SignalP"/>
    </source>
</evidence>
<reference evidence="2 3" key="1">
    <citation type="submission" date="2019-05" db="EMBL/GenBank/DDBJ databases">
        <title>Colwellia ponticola sp. nov., isolated from seawater.</title>
        <authorList>
            <person name="Yoon J.-H."/>
        </authorList>
    </citation>
    <scope>NUCLEOTIDE SEQUENCE [LARGE SCALE GENOMIC DNA]</scope>
    <source>
        <strain evidence="2 3">OISW-25</strain>
    </source>
</reference>
<dbReference type="OrthoDB" id="6228389at2"/>
<keyword evidence="1" id="KW-0732">Signal</keyword>
<dbReference type="RefSeq" id="WP_138621544.1">
    <property type="nucleotide sequence ID" value="NZ_SZVP01000004.1"/>
</dbReference>
<protein>
    <recommendedName>
        <fullName evidence="4">DUF3718 domain-containing protein</fullName>
    </recommendedName>
</protein>
<dbReference type="AlphaFoldDB" id="A0A8H2JNY9"/>
<feature type="chain" id="PRO_5034929613" description="DUF3718 domain-containing protein" evidence="1">
    <location>
        <begin position="22"/>
        <end position="114"/>
    </location>
</feature>
<accession>A0A8H2JNY9</accession>
<dbReference type="NCBIfam" id="NF038109">
    <property type="entry name" value="tapY2_fam"/>
    <property type="match status" value="1"/>
</dbReference>
<sequence length="114" mass="12974">MKTIIIVVACFFTFTFFASQAAIPNTTTDKNLAKAANKVNAKCHVALINGHEAIVFYRLNVKKFSRLTDNIVGKKVLTQESNKKIKIYRVYECVLETDNFTEQKSRLLDAKTLR</sequence>
<comment type="caution">
    <text evidence="2">The sequence shown here is derived from an EMBL/GenBank/DDBJ whole genome shotgun (WGS) entry which is preliminary data.</text>
</comment>
<gene>
    <name evidence="2" type="ORF">FCS21_06250</name>
</gene>
<evidence type="ECO:0008006" key="4">
    <source>
        <dbReference type="Google" id="ProtNLM"/>
    </source>
</evidence>